<evidence type="ECO:0000313" key="3">
    <source>
        <dbReference type="EMBL" id="CAH1183961.1"/>
    </source>
</evidence>
<dbReference type="EMBL" id="OU896715">
    <property type="protein sequence ID" value="CAH1183961.1"/>
    <property type="molecule type" value="Genomic_DNA"/>
</dbReference>
<dbReference type="PANTHER" id="PTHR21505:SF12">
    <property type="entry name" value="MADF DOMAIN-CONTAINING PROTEIN-RELATED"/>
    <property type="match status" value="1"/>
</dbReference>
<dbReference type="AlphaFoldDB" id="A0A9P0DVX3"/>
<protein>
    <recommendedName>
        <fullName evidence="2">MADF domain-containing protein</fullName>
    </recommendedName>
</protein>
<reference evidence="3" key="2">
    <citation type="submission" date="2022-10" db="EMBL/GenBank/DDBJ databases">
        <authorList>
            <consortium name="ENA_rothamsted_submissions"/>
            <consortium name="culmorum"/>
            <person name="King R."/>
        </authorList>
    </citation>
    <scope>NUCLEOTIDE SEQUENCE</scope>
</reference>
<reference evidence="3" key="1">
    <citation type="submission" date="2022-01" db="EMBL/GenBank/DDBJ databases">
        <authorList>
            <person name="King R."/>
        </authorList>
    </citation>
    <scope>NUCLEOTIDE SEQUENCE</scope>
</reference>
<gene>
    <name evidence="3" type="ORF">PHAECO_LOCUS12600</name>
</gene>
<dbReference type="Pfam" id="PF10545">
    <property type="entry name" value="MADF_DNA_bdg"/>
    <property type="match status" value="1"/>
</dbReference>
<evidence type="ECO:0000259" key="2">
    <source>
        <dbReference type="Pfam" id="PF10545"/>
    </source>
</evidence>
<organism evidence="3 4">
    <name type="scientific">Phaedon cochleariae</name>
    <name type="common">Mustard beetle</name>
    <dbReference type="NCBI Taxonomy" id="80249"/>
    <lineage>
        <taxon>Eukaryota</taxon>
        <taxon>Metazoa</taxon>
        <taxon>Ecdysozoa</taxon>
        <taxon>Arthropoda</taxon>
        <taxon>Hexapoda</taxon>
        <taxon>Insecta</taxon>
        <taxon>Pterygota</taxon>
        <taxon>Neoptera</taxon>
        <taxon>Endopterygota</taxon>
        <taxon>Coleoptera</taxon>
        <taxon>Polyphaga</taxon>
        <taxon>Cucujiformia</taxon>
        <taxon>Chrysomeloidea</taxon>
        <taxon>Chrysomelidae</taxon>
        <taxon>Chrysomelinae</taxon>
        <taxon>Chrysomelini</taxon>
        <taxon>Phaedon</taxon>
    </lineage>
</organism>
<sequence length="365" mass="41483">MEWSNEVVLEFLSLYEEESSIWNPRDPNHKNRNLIHDAWKRIEEKMSIKCSIAELKKKKETLMGTLRKLLQKVKASSKTGSGTDEVFKPEWFAFDFMHRFLQGVYLPIQTKDSEMSQDEGRTEDNDNTDGKESEEVTVTEEIANGSQLQPPKAKSAKRKIHLLPDIDKRMDEAYKVFKNVTDTQMSPPDQCSLYGDLLATKLRALDADTREMAMIEIDLLVYRLKHRHTETYQQHFGHVHLQNVPIQSTAPFPHNSSHYQQVNFEPVFQPTLSRPLSSASSQHSIRSNNFSFTTTSPSSSSLAPTSQQVQTTVLPFSSPSAVNYLEHSTTTLPSTSAATRQSFSNYFSAEVDSPGDSNADTYEDY</sequence>
<feature type="domain" description="MADF" evidence="2">
    <location>
        <begin position="11"/>
        <end position="98"/>
    </location>
</feature>
<dbReference type="OrthoDB" id="6784437at2759"/>
<proteinExistence type="predicted"/>
<evidence type="ECO:0000256" key="1">
    <source>
        <dbReference type="SAM" id="MobiDB-lite"/>
    </source>
</evidence>
<evidence type="ECO:0000313" key="4">
    <source>
        <dbReference type="Proteomes" id="UP001153737"/>
    </source>
</evidence>
<feature type="region of interest" description="Disordered" evidence="1">
    <location>
        <begin position="111"/>
        <end position="134"/>
    </location>
</feature>
<accession>A0A9P0DVX3</accession>
<dbReference type="PANTHER" id="PTHR21505">
    <property type="entry name" value="MADF DOMAIN-CONTAINING PROTEIN-RELATED"/>
    <property type="match status" value="1"/>
</dbReference>
<keyword evidence="4" id="KW-1185">Reference proteome</keyword>
<dbReference type="Proteomes" id="UP001153737">
    <property type="component" value="Chromosome 9"/>
</dbReference>
<dbReference type="InterPro" id="IPR006578">
    <property type="entry name" value="MADF-dom"/>
</dbReference>
<name>A0A9P0DVX3_PHACE</name>
<dbReference type="SMART" id="SM00595">
    <property type="entry name" value="MADF"/>
    <property type="match status" value="1"/>
</dbReference>